<dbReference type="InterPro" id="IPR052526">
    <property type="entry name" value="HTH-type_Bedaq_tolerance"/>
</dbReference>
<dbReference type="Proteomes" id="UP000199529">
    <property type="component" value="Unassembled WGS sequence"/>
</dbReference>
<evidence type="ECO:0000259" key="1">
    <source>
        <dbReference type="PROSITE" id="PS50995"/>
    </source>
</evidence>
<keyword evidence="2" id="KW-0238">DNA-binding</keyword>
<reference evidence="3" key="1">
    <citation type="submission" date="2016-10" db="EMBL/GenBank/DDBJ databases">
        <authorList>
            <person name="Varghese N."/>
            <person name="Submissions S."/>
        </authorList>
    </citation>
    <scope>NUCLEOTIDE SEQUENCE [LARGE SCALE GENOMIC DNA]</scope>
    <source>
        <strain evidence="3">CGMCC 4.3530</strain>
    </source>
</reference>
<evidence type="ECO:0000313" key="2">
    <source>
        <dbReference type="EMBL" id="SDX21538.1"/>
    </source>
</evidence>
<dbReference type="Gene3D" id="1.10.287.100">
    <property type="match status" value="1"/>
</dbReference>
<dbReference type="GO" id="GO:0003700">
    <property type="term" value="F:DNA-binding transcription factor activity"/>
    <property type="evidence" value="ECO:0007669"/>
    <property type="project" value="InterPro"/>
</dbReference>
<dbReference type="SUPFAM" id="SSF46785">
    <property type="entry name" value="Winged helix' DNA-binding domain"/>
    <property type="match status" value="1"/>
</dbReference>
<dbReference type="Gene3D" id="1.10.10.10">
    <property type="entry name" value="Winged helix-like DNA-binding domain superfamily/Winged helix DNA-binding domain"/>
    <property type="match status" value="1"/>
</dbReference>
<organism evidence="2 3">
    <name type="scientific">Saccharopolyspora shandongensis</name>
    <dbReference type="NCBI Taxonomy" id="418495"/>
    <lineage>
        <taxon>Bacteria</taxon>
        <taxon>Bacillati</taxon>
        <taxon>Actinomycetota</taxon>
        <taxon>Actinomycetes</taxon>
        <taxon>Pseudonocardiales</taxon>
        <taxon>Pseudonocardiaceae</taxon>
        <taxon>Saccharopolyspora</taxon>
    </lineage>
</organism>
<keyword evidence="3" id="KW-1185">Reference proteome</keyword>
<gene>
    <name evidence="2" type="ORF">SAMN05216215_1008213</name>
</gene>
<sequence length="146" mass="16231">MGDAVSESAVRTARELRTAVGRLRRRFRQAYDAEGLTPSQMSALNRLDRSGPASTSDLAAAEGVRHQSMAATLNVLDERGLIERRADPNDGRRQLVSVSDAGHLFLADKRRAGEEWLARALQDNYTERERQTVLKALVLLEKITES</sequence>
<dbReference type="SMART" id="SM00347">
    <property type="entry name" value="HTH_MARR"/>
    <property type="match status" value="1"/>
</dbReference>
<dbReference type="RefSeq" id="WP_093264842.1">
    <property type="nucleotide sequence ID" value="NZ_FNOK01000008.1"/>
</dbReference>
<dbReference type="Pfam" id="PF12802">
    <property type="entry name" value="MarR_2"/>
    <property type="match status" value="1"/>
</dbReference>
<proteinExistence type="predicted"/>
<dbReference type="InterPro" id="IPR000835">
    <property type="entry name" value="HTH_MarR-typ"/>
</dbReference>
<dbReference type="PANTHER" id="PTHR39515">
    <property type="entry name" value="CONSERVED PROTEIN"/>
    <property type="match status" value="1"/>
</dbReference>
<dbReference type="AlphaFoldDB" id="A0A1H2ZXA5"/>
<protein>
    <submittedName>
        <fullName evidence="2">DNA-binding transcriptional regulator, MarR family</fullName>
    </submittedName>
</protein>
<dbReference type="PROSITE" id="PS50995">
    <property type="entry name" value="HTH_MARR_2"/>
    <property type="match status" value="1"/>
</dbReference>
<dbReference type="InterPro" id="IPR036388">
    <property type="entry name" value="WH-like_DNA-bd_sf"/>
</dbReference>
<name>A0A1H2ZXA5_9PSEU</name>
<dbReference type="PANTHER" id="PTHR39515:SF2">
    <property type="entry name" value="HTH-TYPE TRANSCRIPTIONAL REGULATOR RV0880"/>
    <property type="match status" value="1"/>
</dbReference>
<feature type="domain" description="HTH marR-type" evidence="1">
    <location>
        <begin position="9"/>
        <end position="142"/>
    </location>
</feature>
<evidence type="ECO:0000313" key="3">
    <source>
        <dbReference type="Proteomes" id="UP000199529"/>
    </source>
</evidence>
<dbReference type="OrthoDB" id="3215377at2"/>
<accession>A0A1H2ZXA5</accession>
<dbReference type="STRING" id="418495.SAMN05216215_1008213"/>
<dbReference type="GO" id="GO:0003677">
    <property type="term" value="F:DNA binding"/>
    <property type="evidence" value="ECO:0007669"/>
    <property type="project" value="UniProtKB-KW"/>
</dbReference>
<dbReference type="InterPro" id="IPR036390">
    <property type="entry name" value="WH_DNA-bd_sf"/>
</dbReference>
<dbReference type="EMBL" id="FNOK01000008">
    <property type="protein sequence ID" value="SDX21538.1"/>
    <property type="molecule type" value="Genomic_DNA"/>
</dbReference>